<evidence type="ECO:0000313" key="2">
    <source>
        <dbReference type="Proteomes" id="UP000236630"/>
    </source>
</evidence>
<dbReference type="AlphaFoldDB" id="A0A2H5Q943"/>
<sequence>MELSRISRLRSQVNKLVPLLIVVALLSQRGAESRKARRLTLI</sequence>
<keyword evidence="2" id="KW-1185">Reference proteome</keyword>
<organism evidence="1 2">
    <name type="scientific">Citrus unshiu</name>
    <name type="common">Satsuma mandarin</name>
    <name type="synonym">Citrus nobilis var. unshiu</name>
    <dbReference type="NCBI Taxonomy" id="55188"/>
    <lineage>
        <taxon>Eukaryota</taxon>
        <taxon>Viridiplantae</taxon>
        <taxon>Streptophyta</taxon>
        <taxon>Embryophyta</taxon>
        <taxon>Tracheophyta</taxon>
        <taxon>Spermatophyta</taxon>
        <taxon>Magnoliopsida</taxon>
        <taxon>eudicotyledons</taxon>
        <taxon>Gunneridae</taxon>
        <taxon>Pentapetalae</taxon>
        <taxon>rosids</taxon>
        <taxon>malvids</taxon>
        <taxon>Sapindales</taxon>
        <taxon>Rutaceae</taxon>
        <taxon>Aurantioideae</taxon>
        <taxon>Citrus</taxon>
    </lineage>
</organism>
<accession>A0A2H5Q943</accession>
<dbReference type="Proteomes" id="UP000236630">
    <property type="component" value="Unassembled WGS sequence"/>
</dbReference>
<gene>
    <name evidence="1" type="ORF">CUMW_207630</name>
</gene>
<protein>
    <submittedName>
        <fullName evidence="1">Uncharacterized protein</fullName>
    </submittedName>
</protein>
<evidence type="ECO:0000313" key="1">
    <source>
        <dbReference type="EMBL" id="GAY61158.1"/>
    </source>
</evidence>
<reference evidence="1 2" key="1">
    <citation type="journal article" date="2017" name="Front. Genet.">
        <title>Draft sequencing of the heterozygous diploid genome of Satsuma (Citrus unshiu Marc.) using a hybrid assembly approach.</title>
        <authorList>
            <person name="Shimizu T."/>
            <person name="Tanizawa Y."/>
            <person name="Mochizuki T."/>
            <person name="Nagasaki H."/>
            <person name="Yoshioka T."/>
            <person name="Toyoda A."/>
            <person name="Fujiyama A."/>
            <person name="Kaminuma E."/>
            <person name="Nakamura Y."/>
        </authorList>
    </citation>
    <scope>NUCLEOTIDE SEQUENCE [LARGE SCALE GENOMIC DNA]</scope>
    <source>
        <strain evidence="2">cv. Miyagawa wase</strain>
    </source>
</reference>
<proteinExistence type="predicted"/>
<name>A0A2H5Q943_CITUN</name>
<dbReference type="EMBL" id="BDQV01000259">
    <property type="protein sequence ID" value="GAY61158.1"/>
    <property type="molecule type" value="Genomic_DNA"/>
</dbReference>
<comment type="caution">
    <text evidence="1">The sequence shown here is derived from an EMBL/GenBank/DDBJ whole genome shotgun (WGS) entry which is preliminary data.</text>
</comment>